<dbReference type="InterPro" id="IPR010375">
    <property type="entry name" value="CdAMP_rec"/>
</dbReference>
<dbReference type="GeneID" id="93230732"/>
<name>A0A0S2W8V0_9FIRM</name>
<sequence length="107" mass="11678">MKLILAIINFDDANAVTHALTKKGFSSTKLATTGGFLMAGNVTILVGVDEEKVQAVIDIIKEHSHSRKQMIPTTTEMSYGYYPSMPVEVTVGGATIFVVDIERFERA</sequence>
<dbReference type="SUPFAM" id="SSF54913">
    <property type="entry name" value="GlnB-like"/>
    <property type="match status" value="1"/>
</dbReference>
<evidence type="ECO:0000313" key="4">
    <source>
        <dbReference type="Proteomes" id="UP000245778"/>
    </source>
</evidence>
<organism evidence="1 3">
    <name type="scientific">Intestinimonas butyriciproducens</name>
    <dbReference type="NCBI Taxonomy" id="1297617"/>
    <lineage>
        <taxon>Bacteria</taxon>
        <taxon>Bacillati</taxon>
        <taxon>Bacillota</taxon>
        <taxon>Clostridia</taxon>
        <taxon>Eubacteriales</taxon>
        <taxon>Intestinimonas</taxon>
    </lineage>
</organism>
<evidence type="ECO:0000313" key="1">
    <source>
        <dbReference type="EMBL" id="ALP95772.1"/>
    </source>
</evidence>
<dbReference type="eggNOG" id="COG3870">
    <property type="taxonomic scope" value="Bacteria"/>
</dbReference>
<dbReference type="PANTHER" id="PTHR38456:SF1">
    <property type="entry name" value="CYCLIC DI-AMP RECEPTOR A"/>
    <property type="match status" value="1"/>
</dbReference>
<gene>
    <name evidence="2" type="ORF">C7373_101633</name>
    <name evidence="1" type="ORF">IB211_03384c</name>
</gene>
<dbReference type="EMBL" id="QEKK01000001">
    <property type="protein sequence ID" value="PVY60116.1"/>
    <property type="molecule type" value="Genomic_DNA"/>
</dbReference>
<dbReference type="KEGG" id="ibu:IB211_03384c"/>
<dbReference type="STRING" id="1297617.IB211_03384c"/>
<dbReference type="AlphaFoldDB" id="A0A0S2W8V0"/>
<proteinExistence type="predicted"/>
<protein>
    <submittedName>
        <fullName evidence="1">Protein from nitrogen regulatory protein P-II (GLNB) family</fullName>
    </submittedName>
</protein>
<dbReference type="PANTHER" id="PTHR38456">
    <property type="entry name" value="CYCLIC DI-AMP RECEPTOR A"/>
    <property type="match status" value="1"/>
</dbReference>
<dbReference type="Proteomes" id="UP000064844">
    <property type="component" value="Chromosome"/>
</dbReference>
<accession>A0A0S2W8V0</accession>
<reference evidence="3" key="2">
    <citation type="submission" date="2015-04" db="EMBL/GenBank/DDBJ databases">
        <title>A butyrogenic pathway from the amino acid lysine in a human gut commensal.</title>
        <authorList>
            <person name="de Vos W.M."/>
            <person name="Bui N.T.P."/>
            <person name="Plugge C.M."/>
            <person name="Ritari J."/>
        </authorList>
    </citation>
    <scope>NUCLEOTIDE SEQUENCE [LARGE SCALE GENOMIC DNA]</scope>
    <source>
        <strain evidence="3">AF211</strain>
    </source>
</reference>
<dbReference type="OrthoDB" id="9794275at2"/>
<evidence type="ECO:0000313" key="3">
    <source>
        <dbReference type="Proteomes" id="UP000064844"/>
    </source>
</evidence>
<dbReference type="PATRIC" id="fig|1297617.4.peg.3474"/>
<reference evidence="1 3" key="1">
    <citation type="journal article" date="2015" name="Nat. Commun.">
        <title>Production of butyrate from lysine and the Amadori product fructoselysine by a human gut commensal.</title>
        <authorList>
            <person name="Bui T.P."/>
            <person name="Ritari J."/>
            <person name="Boeren S."/>
            <person name="de Waard P."/>
            <person name="Plugge C.M."/>
            <person name="de Vos W.M."/>
        </authorList>
    </citation>
    <scope>NUCLEOTIDE SEQUENCE [LARGE SCALE GENOMIC DNA]</scope>
    <source>
        <strain evidence="1 3">AF211</strain>
    </source>
</reference>
<dbReference type="Gene3D" id="3.30.70.120">
    <property type="match status" value="1"/>
</dbReference>
<dbReference type="Proteomes" id="UP000245778">
    <property type="component" value="Unassembled WGS sequence"/>
</dbReference>
<dbReference type="EMBL" id="CP011307">
    <property type="protein sequence ID" value="ALP95772.1"/>
    <property type="molecule type" value="Genomic_DNA"/>
</dbReference>
<reference evidence="2 4" key="3">
    <citation type="submission" date="2018-04" db="EMBL/GenBank/DDBJ databases">
        <title>Genomic Encyclopedia of Type Strains, Phase IV (KMG-IV): sequencing the most valuable type-strain genomes for metagenomic binning, comparative biology and taxonomic classification.</title>
        <authorList>
            <person name="Goeker M."/>
        </authorList>
    </citation>
    <scope>NUCLEOTIDE SEQUENCE [LARGE SCALE GENOMIC DNA]</scope>
    <source>
        <strain evidence="2 4">DSM 26588</strain>
    </source>
</reference>
<dbReference type="RefSeq" id="WP_033117614.1">
    <property type="nucleotide sequence ID" value="NZ_CALICV010000139.1"/>
</dbReference>
<evidence type="ECO:0000313" key="2">
    <source>
        <dbReference type="EMBL" id="PVY60116.1"/>
    </source>
</evidence>
<dbReference type="Pfam" id="PF06153">
    <property type="entry name" value="CdAMP_rec"/>
    <property type="match status" value="1"/>
</dbReference>
<dbReference type="InterPro" id="IPR015867">
    <property type="entry name" value="N-reg_PII/ATP_PRibTrfase_C"/>
</dbReference>
<dbReference type="InterPro" id="IPR011322">
    <property type="entry name" value="N-reg_PII-like_a/b"/>
</dbReference>
<keyword evidence="3" id="KW-1185">Reference proteome</keyword>